<reference evidence="1 2" key="1">
    <citation type="submission" date="2018-06" db="EMBL/GenBank/DDBJ databases">
        <title>Streptomyces reniochalinae sp. nov. and Streptomyces diacarnus sp. nov. from marine sponges.</title>
        <authorList>
            <person name="Li L."/>
        </authorList>
    </citation>
    <scope>NUCLEOTIDE SEQUENCE [LARGE SCALE GENOMIC DNA]</scope>
    <source>
        <strain evidence="1 2">LHW50302</strain>
    </source>
</reference>
<sequence>MTVADVTYTVRPGLVDGWDLIKVNRIGQGWALTTYKNRAVADFVADILRHADRMDEGANEGE</sequence>
<keyword evidence="2" id="KW-1185">Reference proteome</keyword>
<proteinExistence type="predicted"/>
<name>A0A367EGS4_9ACTN</name>
<dbReference type="Proteomes" id="UP000253507">
    <property type="component" value="Unassembled WGS sequence"/>
</dbReference>
<protein>
    <submittedName>
        <fullName evidence="1">Uncharacterized protein</fullName>
    </submittedName>
</protein>
<accession>A0A367EGS4</accession>
<dbReference type="AlphaFoldDB" id="A0A367EGS4"/>
<organism evidence="1 2">
    <name type="scientific">Streptomyces reniochalinae</name>
    <dbReference type="NCBI Taxonomy" id="2250578"/>
    <lineage>
        <taxon>Bacteria</taxon>
        <taxon>Bacillati</taxon>
        <taxon>Actinomycetota</taxon>
        <taxon>Actinomycetes</taxon>
        <taxon>Kitasatosporales</taxon>
        <taxon>Streptomycetaceae</taxon>
        <taxon>Streptomyces</taxon>
    </lineage>
</organism>
<gene>
    <name evidence="1" type="ORF">DQ392_17935</name>
</gene>
<dbReference type="EMBL" id="QOIM01000037">
    <property type="protein sequence ID" value="RCG16959.1"/>
    <property type="molecule type" value="Genomic_DNA"/>
</dbReference>
<comment type="caution">
    <text evidence="1">The sequence shown here is derived from an EMBL/GenBank/DDBJ whole genome shotgun (WGS) entry which is preliminary data.</text>
</comment>
<evidence type="ECO:0000313" key="2">
    <source>
        <dbReference type="Proteomes" id="UP000253507"/>
    </source>
</evidence>
<evidence type="ECO:0000313" key="1">
    <source>
        <dbReference type="EMBL" id="RCG16959.1"/>
    </source>
</evidence>